<accession>A0A1W1W3H9</accession>
<dbReference type="InterPro" id="IPR005232">
    <property type="entry name" value="LarE"/>
</dbReference>
<sequence length="297" mass="32641">MVAVLAGGKNSQVFKPGEAMLDPQLNQKLERLKSILSELGSVVVAYSGGVDSTLLLRVAKETAQRVLAVTATSPTYPQSELEQAQKIAQSLEVEHLIIESQEMENPQFCANPADRCYYCKSELFSKLRSVAAEQGFKAVVDGSNAEDLGDFRPGMRAAREYGIRSPLLEAGLTKGEIRELSRYYGLPTWDKPAMACLSSRIPYGEPITPEKVKQIEAGEAFLHSLGLKEVRLRHHGPIARLEVHPAAFPLLITEGVRERIITFLKNLGFIYVTLDLEGYRSGSMNELLPPQGEGVGQ</sequence>
<dbReference type="EMBL" id="LT838272">
    <property type="protein sequence ID" value="SMC00182.1"/>
    <property type="molecule type" value="Genomic_DNA"/>
</dbReference>
<evidence type="ECO:0000256" key="1">
    <source>
        <dbReference type="PIRSR" id="PIRSR006661-1"/>
    </source>
</evidence>
<dbReference type="Gene3D" id="3.40.50.620">
    <property type="entry name" value="HUPs"/>
    <property type="match status" value="1"/>
</dbReference>
<dbReference type="NCBIfam" id="TIGR00268">
    <property type="entry name" value="ATP-dependent sacrificial sulfur transferase LarE"/>
    <property type="match status" value="1"/>
</dbReference>
<evidence type="ECO:0000313" key="2">
    <source>
        <dbReference type="EMBL" id="SMC00182.1"/>
    </source>
</evidence>
<protein>
    <recommendedName>
        <fullName evidence="4">NAD/GMP synthase domain-containing protein</fullName>
    </recommendedName>
</protein>
<reference evidence="2 3" key="1">
    <citation type="submission" date="2017-04" db="EMBL/GenBank/DDBJ databases">
        <authorList>
            <person name="Afonso C.L."/>
            <person name="Miller P.J."/>
            <person name="Scott M.A."/>
            <person name="Spackman E."/>
            <person name="Goraichik I."/>
            <person name="Dimitrov K.M."/>
            <person name="Suarez D.L."/>
            <person name="Swayne D.E."/>
        </authorList>
    </citation>
    <scope>NUCLEOTIDE SEQUENCE [LARGE SCALE GENOMIC DNA]</scope>
    <source>
        <strain evidence="2 3">ToBE</strain>
    </source>
</reference>
<dbReference type="PIRSF" id="PIRSF006661">
    <property type="entry name" value="PP-lp_UCP006661"/>
    <property type="match status" value="1"/>
</dbReference>
<dbReference type="STRING" id="698762.SAMN00808754_3321"/>
<dbReference type="InterPro" id="IPR014729">
    <property type="entry name" value="Rossmann-like_a/b/a_fold"/>
</dbReference>
<name>A0A1W1W3H9_9FIRM</name>
<dbReference type="RefSeq" id="WP_277995832.1">
    <property type="nucleotide sequence ID" value="NZ_LT838272.1"/>
</dbReference>
<dbReference type="PANTHER" id="PTHR43169:SF2">
    <property type="entry name" value="NAD_GMP SYNTHASE DOMAIN-CONTAINING PROTEIN"/>
    <property type="match status" value="1"/>
</dbReference>
<dbReference type="Proteomes" id="UP000192569">
    <property type="component" value="Chromosome I"/>
</dbReference>
<dbReference type="CDD" id="cd01990">
    <property type="entry name" value="LarE-like"/>
    <property type="match status" value="1"/>
</dbReference>
<dbReference type="InterPro" id="IPR052188">
    <property type="entry name" value="Ni-pincer_cofactor_biosynth"/>
</dbReference>
<proteinExistence type="predicted"/>
<dbReference type="InterPro" id="IPR018317">
    <property type="entry name" value="QueC"/>
</dbReference>
<dbReference type="SUPFAM" id="SSF52402">
    <property type="entry name" value="Adenine nucleotide alpha hydrolases-like"/>
    <property type="match status" value="1"/>
</dbReference>
<gene>
    <name evidence="2" type="ORF">SAMN00808754_3321</name>
</gene>
<keyword evidence="3" id="KW-1185">Reference proteome</keyword>
<dbReference type="PANTHER" id="PTHR43169">
    <property type="entry name" value="EXSB FAMILY PROTEIN"/>
    <property type="match status" value="1"/>
</dbReference>
<organism evidence="2 3">
    <name type="scientific">Thermanaeromonas toyohensis ToBE</name>
    <dbReference type="NCBI Taxonomy" id="698762"/>
    <lineage>
        <taxon>Bacteria</taxon>
        <taxon>Bacillati</taxon>
        <taxon>Bacillota</taxon>
        <taxon>Clostridia</taxon>
        <taxon>Neomoorellales</taxon>
        <taxon>Neomoorellaceae</taxon>
        <taxon>Thermanaeromonas</taxon>
    </lineage>
</organism>
<feature type="active site" description="Nucleophile and sulfur donor" evidence="1">
    <location>
        <position position="196"/>
    </location>
</feature>
<dbReference type="GO" id="GO:0016783">
    <property type="term" value="F:sulfurtransferase activity"/>
    <property type="evidence" value="ECO:0007669"/>
    <property type="project" value="InterPro"/>
</dbReference>
<dbReference type="AlphaFoldDB" id="A0A1W1W3H9"/>
<evidence type="ECO:0008006" key="4">
    <source>
        <dbReference type="Google" id="ProtNLM"/>
    </source>
</evidence>
<evidence type="ECO:0000313" key="3">
    <source>
        <dbReference type="Proteomes" id="UP000192569"/>
    </source>
</evidence>
<dbReference type="Pfam" id="PF06508">
    <property type="entry name" value="QueC"/>
    <property type="match status" value="1"/>
</dbReference>